<evidence type="ECO:0000313" key="8">
    <source>
        <dbReference type="Proteomes" id="UP001500390"/>
    </source>
</evidence>
<dbReference type="InterPro" id="IPR050833">
    <property type="entry name" value="Poly_Biosynth_Transport"/>
</dbReference>
<name>A0ABP8JC72_9MICO</name>
<feature type="transmembrane region" description="Helical" evidence="6">
    <location>
        <begin position="301"/>
        <end position="320"/>
    </location>
</feature>
<feature type="transmembrane region" description="Helical" evidence="6">
    <location>
        <begin position="260"/>
        <end position="281"/>
    </location>
</feature>
<feature type="transmembrane region" description="Helical" evidence="6">
    <location>
        <begin position="355"/>
        <end position="376"/>
    </location>
</feature>
<reference evidence="8" key="1">
    <citation type="journal article" date="2019" name="Int. J. Syst. Evol. Microbiol.">
        <title>The Global Catalogue of Microorganisms (GCM) 10K type strain sequencing project: providing services to taxonomists for standard genome sequencing and annotation.</title>
        <authorList>
            <consortium name="The Broad Institute Genomics Platform"/>
            <consortium name="The Broad Institute Genome Sequencing Center for Infectious Disease"/>
            <person name="Wu L."/>
            <person name="Ma J."/>
        </authorList>
    </citation>
    <scope>NUCLEOTIDE SEQUENCE [LARGE SCALE GENOMIC DNA]</scope>
    <source>
        <strain evidence="8">JCM 17738</strain>
    </source>
</reference>
<dbReference type="EMBL" id="BAABFX010000009">
    <property type="protein sequence ID" value="GAA4388532.1"/>
    <property type="molecule type" value="Genomic_DNA"/>
</dbReference>
<feature type="transmembrane region" description="Helical" evidence="6">
    <location>
        <begin position="332"/>
        <end position="349"/>
    </location>
</feature>
<keyword evidence="4 6" id="KW-1133">Transmembrane helix</keyword>
<dbReference type="Proteomes" id="UP001500390">
    <property type="component" value="Unassembled WGS sequence"/>
</dbReference>
<dbReference type="PANTHER" id="PTHR30250:SF11">
    <property type="entry name" value="O-ANTIGEN TRANSPORTER-RELATED"/>
    <property type="match status" value="1"/>
</dbReference>
<protein>
    <recommendedName>
        <fullName evidence="9">Polysaccharide biosynthesis protein</fullName>
    </recommendedName>
</protein>
<gene>
    <name evidence="7" type="ORF">GCM10023153_03870</name>
</gene>
<evidence type="ECO:0000256" key="3">
    <source>
        <dbReference type="ARBA" id="ARBA00022692"/>
    </source>
</evidence>
<evidence type="ECO:0000313" key="7">
    <source>
        <dbReference type="EMBL" id="GAA4388532.1"/>
    </source>
</evidence>
<keyword evidence="2" id="KW-1003">Cell membrane</keyword>
<accession>A0ABP8JC72</accession>
<proteinExistence type="predicted"/>
<keyword evidence="8" id="KW-1185">Reference proteome</keyword>
<comment type="subcellular location">
    <subcellularLocation>
        <location evidence="1">Cell membrane</location>
        <topology evidence="1">Multi-pass membrane protein</topology>
    </subcellularLocation>
</comment>
<sequence length="404" mass="41389">MAAASALGYVFVVVISRALGPADYGGFSAFNSIGLVLAIPAGAFQVVYARRVARRGPPAFDLRLPLLVGSAVCLLTVVLSPALAHVTRVDSLLAPVLVGLGLPPLILNGALMGGLLGMRRIGTLSLAYVAIGTSRVLAALAASALGLGLTGALAVVTLASYVMAGTLWWLCRAEAHLEWSAPRGDRGAVFRTLYRSNSAIGVLMALTTVDVVLARYLLPPVESGEYALVSTLGRSPIWVTQFLALALIPTLATSGSPRTILRASGLVLGVCAVGTAVAAAAPEFWVGLLGGQAYSAAADLLLPYLALGTLLALAQVLVIAEMAQGRHVLTKVAWCAVAVEIILCLAFFHDSAIQVLTAAMVAAGLVVVVGLGELLFAARPAPASSAEPALAEPVIFSRTGPVDT</sequence>
<dbReference type="PANTHER" id="PTHR30250">
    <property type="entry name" value="PST FAMILY PREDICTED COLANIC ACID TRANSPORTER"/>
    <property type="match status" value="1"/>
</dbReference>
<feature type="transmembrane region" description="Helical" evidence="6">
    <location>
        <begin position="192"/>
        <end position="217"/>
    </location>
</feature>
<evidence type="ECO:0008006" key="9">
    <source>
        <dbReference type="Google" id="ProtNLM"/>
    </source>
</evidence>
<keyword evidence="5 6" id="KW-0472">Membrane</keyword>
<evidence type="ECO:0000256" key="2">
    <source>
        <dbReference type="ARBA" id="ARBA00022475"/>
    </source>
</evidence>
<evidence type="ECO:0000256" key="5">
    <source>
        <dbReference type="ARBA" id="ARBA00023136"/>
    </source>
</evidence>
<feature type="transmembrane region" description="Helical" evidence="6">
    <location>
        <begin position="123"/>
        <end position="145"/>
    </location>
</feature>
<feature type="transmembrane region" description="Helical" evidence="6">
    <location>
        <begin position="60"/>
        <end position="80"/>
    </location>
</feature>
<evidence type="ECO:0000256" key="4">
    <source>
        <dbReference type="ARBA" id="ARBA00022989"/>
    </source>
</evidence>
<feature type="transmembrane region" description="Helical" evidence="6">
    <location>
        <begin position="28"/>
        <end position="48"/>
    </location>
</feature>
<keyword evidence="3 6" id="KW-0812">Transmembrane</keyword>
<evidence type="ECO:0000256" key="6">
    <source>
        <dbReference type="SAM" id="Phobius"/>
    </source>
</evidence>
<comment type="caution">
    <text evidence="7">The sequence shown here is derived from an EMBL/GenBank/DDBJ whole genome shotgun (WGS) entry which is preliminary data.</text>
</comment>
<organism evidence="7 8">
    <name type="scientific">Ornithinibacter aureus</name>
    <dbReference type="NCBI Taxonomy" id="622664"/>
    <lineage>
        <taxon>Bacteria</taxon>
        <taxon>Bacillati</taxon>
        <taxon>Actinomycetota</taxon>
        <taxon>Actinomycetes</taxon>
        <taxon>Micrococcales</taxon>
        <taxon>Intrasporangiaceae</taxon>
        <taxon>Ornithinibacter</taxon>
    </lineage>
</organism>
<feature type="transmembrane region" description="Helical" evidence="6">
    <location>
        <begin position="237"/>
        <end position="253"/>
    </location>
</feature>
<feature type="transmembrane region" description="Helical" evidence="6">
    <location>
        <begin position="151"/>
        <end position="171"/>
    </location>
</feature>
<evidence type="ECO:0000256" key="1">
    <source>
        <dbReference type="ARBA" id="ARBA00004651"/>
    </source>
</evidence>
<feature type="transmembrane region" description="Helical" evidence="6">
    <location>
        <begin position="92"/>
        <end position="111"/>
    </location>
</feature>